<feature type="compositionally biased region" description="Polar residues" evidence="1">
    <location>
        <begin position="1"/>
        <end position="30"/>
    </location>
</feature>
<evidence type="ECO:0000256" key="1">
    <source>
        <dbReference type="SAM" id="MobiDB-lite"/>
    </source>
</evidence>
<keyword evidence="3" id="KW-1185">Reference proteome</keyword>
<evidence type="ECO:0000313" key="2">
    <source>
        <dbReference type="EMBL" id="CAK9039768.1"/>
    </source>
</evidence>
<organism evidence="2 3">
    <name type="scientific">Durusdinium trenchii</name>
    <dbReference type="NCBI Taxonomy" id="1381693"/>
    <lineage>
        <taxon>Eukaryota</taxon>
        <taxon>Sar</taxon>
        <taxon>Alveolata</taxon>
        <taxon>Dinophyceae</taxon>
        <taxon>Suessiales</taxon>
        <taxon>Symbiodiniaceae</taxon>
        <taxon>Durusdinium</taxon>
    </lineage>
</organism>
<sequence>MLSGMSRHTVSSTVESRSSGAPSRQFTPMASQRQRQSELRRSIPKGKKKKHLQQLGMHFLMKQRQHLVFGKNSSCMASLKETSVELCATGRYSKHFKTAMLSRENT</sequence>
<comment type="caution">
    <text evidence="2">The sequence shown here is derived from an EMBL/GenBank/DDBJ whole genome shotgun (WGS) entry which is preliminary data.</text>
</comment>
<reference evidence="2 3" key="1">
    <citation type="submission" date="2024-02" db="EMBL/GenBank/DDBJ databases">
        <authorList>
            <person name="Chen Y."/>
            <person name="Shah S."/>
            <person name="Dougan E. K."/>
            <person name="Thang M."/>
            <person name="Chan C."/>
        </authorList>
    </citation>
    <scope>NUCLEOTIDE SEQUENCE [LARGE SCALE GENOMIC DNA]</scope>
</reference>
<accession>A0ABP0LM66</accession>
<dbReference type="EMBL" id="CAXAMN010013047">
    <property type="protein sequence ID" value="CAK9039768.1"/>
    <property type="molecule type" value="Genomic_DNA"/>
</dbReference>
<evidence type="ECO:0000313" key="3">
    <source>
        <dbReference type="Proteomes" id="UP001642484"/>
    </source>
</evidence>
<protein>
    <submittedName>
        <fullName evidence="2">Uncharacterized protein</fullName>
    </submittedName>
</protein>
<dbReference type="Proteomes" id="UP001642484">
    <property type="component" value="Unassembled WGS sequence"/>
</dbReference>
<feature type="region of interest" description="Disordered" evidence="1">
    <location>
        <begin position="1"/>
        <end position="52"/>
    </location>
</feature>
<proteinExistence type="predicted"/>
<feature type="compositionally biased region" description="Basic residues" evidence="1">
    <location>
        <begin position="42"/>
        <end position="52"/>
    </location>
</feature>
<name>A0ABP0LM66_9DINO</name>
<gene>
    <name evidence="2" type="ORF">CCMP2556_LOCUS21513</name>
</gene>